<dbReference type="Pfam" id="PF05239">
    <property type="entry name" value="PRC"/>
    <property type="match status" value="1"/>
</dbReference>
<proteinExistence type="predicted"/>
<dbReference type="KEGG" id="nkf:Nkreftii_002276"/>
<dbReference type="Gene3D" id="2.30.30.240">
    <property type="entry name" value="PRC-barrel domain"/>
    <property type="match status" value="1"/>
</dbReference>
<evidence type="ECO:0000313" key="3">
    <source>
        <dbReference type="Proteomes" id="UP000593737"/>
    </source>
</evidence>
<dbReference type="AlphaFoldDB" id="A0A7S8IYW8"/>
<protein>
    <recommendedName>
        <fullName evidence="1">PRC-barrel domain-containing protein</fullName>
    </recommendedName>
</protein>
<reference evidence="2 3" key="1">
    <citation type="journal article" date="2020" name="ISME J.">
        <title>Enrichment and physiological characterization of a novel comammox Nitrospira indicates ammonium inhibition of complete nitrification.</title>
        <authorList>
            <person name="Sakoula D."/>
            <person name="Koch H."/>
            <person name="Frank J."/>
            <person name="Jetten M.S.M."/>
            <person name="van Kessel M.A.H.J."/>
            <person name="Lucker S."/>
        </authorList>
    </citation>
    <scope>NUCLEOTIDE SEQUENCE [LARGE SCALE GENOMIC DNA]</scope>
    <source>
        <strain evidence="2">Comreactor17</strain>
    </source>
</reference>
<dbReference type="EMBL" id="CP047423">
    <property type="protein sequence ID" value="QPD04502.1"/>
    <property type="molecule type" value="Genomic_DNA"/>
</dbReference>
<dbReference type="InterPro" id="IPR027275">
    <property type="entry name" value="PRC-brl_dom"/>
</dbReference>
<evidence type="ECO:0000259" key="1">
    <source>
        <dbReference type="Pfam" id="PF05239"/>
    </source>
</evidence>
<evidence type="ECO:0000313" key="2">
    <source>
        <dbReference type="EMBL" id="QPD04502.1"/>
    </source>
</evidence>
<dbReference type="SUPFAM" id="SSF50346">
    <property type="entry name" value="PRC-barrel domain"/>
    <property type="match status" value="1"/>
</dbReference>
<gene>
    <name evidence="2" type="ORF">Nkreftii_002276</name>
</gene>
<accession>A0A7S8IYW8</accession>
<sequence>MSPSDGDPMASSGRPRPIAPVRWVTVMARIVLVMWAGTVASADDQPVRMSTPPSMIGKLVTDREGNVIGRIRDVVFHWRSDGYAEYAVLSMGGFWDVGEAHVAVPSKALSPNTRKDHFALNMNRVQLNEDPELVVYRLYDRSVAAALGAGRSPAAPSADVMGDNIASAENVSEATSFGIRHVMKPEFTRKRS</sequence>
<name>A0A7S8IYW8_9BACT</name>
<feature type="domain" description="PRC-barrel" evidence="1">
    <location>
        <begin position="54"/>
        <end position="117"/>
    </location>
</feature>
<dbReference type="Proteomes" id="UP000593737">
    <property type="component" value="Chromosome"/>
</dbReference>
<organism evidence="2 3">
    <name type="scientific">Candidatus Nitrospira kreftii</name>
    <dbReference type="NCBI Taxonomy" id="2652173"/>
    <lineage>
        <taxon>Bacteria</taxon>
        <taxon>Pseudomonadati</taxon>
        <taxon>Nitrospirota</taxon>
        <taxon>Nitrospiria</taxon>
        <taxon>Nitrospirales</taxon>
        <taxon>Nitrospiraceae</taxon>
        <taxon>Nitrospira</taxon>
    </lineage>
</organism>
<dbReference type="InterPro" id="IPR011033">
    <property type="entry name" value="PRC_barrel-like_sf"/>
</dbReference>